<dbReference type="Proteomes" id="UP000510888">
    <property type="component" value="Plasmid PPGU16_p2"/>
</dbReference>
<evidence type="ECO:0000313" key="1">
    <source>
        <dbReference type="EMBL" id="BCF94946.1"/>
    </source>
</evidence>
<dbReference type="KEGG" id="plad:PPGU16_80130"/>
<sequence>MPPGRRLARYGERVVHVIIESVNEDGRAFRSTMKWTERFSRSTLLIRKTTQPIMQQLDIADSRDVVLPNGVLDQLHRRDGAAEQAALEELAPSI</sequence>
<protein>
    <submittedName>
        <fullName evidence="1">Uncharacterized protein</fullName>
    </submittedName>
</protein>
<organism evidence="1 2">
    <name type="scientific">Paraburkholderia largidicola</name>
    <dbReference type="NCBI Taxonomy" id="3014751"/>
    <lineage>
        <taxon>Bacteria</taxon>
        <taxon>Pseudomonadati</taxon>
        <taxon>Pseudomonadota</taxon>
        <taxon>Betaproteobacteria</taxon>
        <taxon>Burkholderiales</taxon>
        <taxon>Burkholderiaceae</taxon>
        <taxon>Paraburkholderia</taxon>
    </lineage>
</organism>
<dbReference type="RefSeq" id="WP_180727243.1">
    <property type="nucleotide sequence ID" value="NZ_AP023177.1"/>
</dbReference>
<name>A0A7I8C1I3_9BURK</name>
<accession>A0A7I8C1I3</accession>
<keyword evidence="1" id="KW-0614">Plasmid</keyword>
<dbReference type="AlphaFoldDB" id="A0A7I8C1I3"/>
<evidence type="ECO:0000313" key="2">
    <source>
        <dbReference type="Proteomes" id="UP000510888"/>
    </source>
</evidence>
<keyword evidence="2" id="KW-1185">Reference proteome</keyword>
<geneLocation type="plasmid" evidence="1 2">
    <name>PPGU16_p2</name>
</geneLocation>
<proteinExistence type="predicted"/>
<gene>
    <name evidence="1" type="ORF">PPGU16_80130</name>
</gene>
<reference evidence="1 2" key="1">
    <citation type="journal article" date="2020" name="Genes (Basel)">
        <title>Genomic Comparison of Insect Gut Symbionts from Divergent Burkholderia Subclades.</title>
        <authorList>
            <person name="Takeshita K."/>
            <person name="Kikuchi Y."/>
        </authorList>
    </citation>
    <scope>NUCLEOTIDE SEQUENCE [LARGE SCALE GENOMIC DNA]</scope>
    <source>
        <strain evidence="1 2">PGU16</strain>
        <plasmid evidence="1 2">PPGU16_p2</plasmid>
    </source>
</reference>
<dbReference type="EMBL" id="AP023177">
    <property type="protein sequence ID" value="BCF94946.1"/>
    <property type="molecule type" value="Genomic_DNA"/>
</dbReference>